<dbReference type="AlphaFoldDB" id="A0A5S4EU38"/>
<name>A0A5S4EU38_9ACTN</name>
<comment type="caution">
    <text evidence="1">The sequence shown here is derived from an EMBL/GenBank/DDBJ whole genome shotgun (WGS) entry which is preliminary data.</text>
</comment>
<gene>
    <name evidence="1" type="ORF">ETD86_54555</name>
</gene>
<protein>
    <submittedName>
        <fullName evidence="1">Uncharacterized protein</fullName>
    </submittedName>
</protein>
<accession>A0A5S4EU38</accession>
<sequence>MNYLTLLGQTDTWINRNGDAVPIADLPADDAYVAYGWLGDNAVSIATHVLDDLLDLTEWPQAEWIPTCADELIALSGNVRAWLESTPLAQKLIKHGSTHTESIDGETVTFTAIRIGGIRRWVFTGCITAGGYVSWQDAAVEARLQLTGQTQGRLAALRGHEVPQTVHRANWKKHLTPITGKGYSSQVTEFSFDLLPDSPPPRPPRRAAILLATSPEWAAALAESDPDPFADIRELLHLRAEARQRADRTKRKADYAVVDGLAGEIADAVAAVLAFAPNP</sequence>
<evidence type="ECO:0000313" key="1">
    <source>
        <dbReference type="EMBL" id="TMR01082.1"/>
    </source>
</evidence>
<dbReference type="Proteomes" id="UP000309128">
    <property type="component" value="Unassembled WGS sequence"/>
</dbReference>
<dbReference type="RefSeq" id="WP_138674409.1">
    <property type="nucleotide sequence ID" value="NZ_VCKY01000562.1"/>
</dbReference>
<reference evidence="1 2" key="1">
    <citation type="submission" date="2019-05" db="EMBL/GenBank/DDBJ databases">
        <title>Draft genome sequence of Nonomuraea turkmeniaca DSM 43926.</title>
        <authorList>
            <person name="Saricaoglu S."/>
            <person name="Isik K."/>
        </authorList>
    </citation>
    <scope>NUCLEOTIDE SEQUENCE [LARGE SCALE GENOMIC DNA]</scope>
    <source>
        <strain evidence="1 2">DSM 43926</strain>
    </source>
</reference>
<evidence type="ECO:0000313" key="2">
    <source>
        <dbReference type="Proteomes" id="UP000309128"/>
    </source>
</evidence>
<proteinExistence type="predicted"/>
<dbReference type="EMBL" id="VCKY01000562">
    <property type="protein sequence ID" value="TMR01082.1"/>
    <property type="molecule type" value="Genomic_DNA"/>
</dbReference>
<keyword evidence="2" id="KW-1185">Reference proteome</keyword>
<organism evidence="1 2">
    <name type="scientific">Nonomuraea turkmeniaca</name>
    <dbReference type="NCBI Taxonomy" id="103838"/>
    <lineage>
        <taxon>Bacteria</taxon>
        <taxon>Bacillati</taxon>
        <taxon>Actinomycetota</taxon>
        <taxon>Actinomycetes</taxon>
        <taxon>Streptosporangiales</taxon>
        <taxon>Streptosporangiaceae</taxon>
        <taxon>Nonomuraea</taxon>
    </lineage>
</organism>